<evidence type="ECO:0000256" key="1">
    <source>
        <dbReference type="SAM" id="MobiDB-lite"/>
    </source>
</evidence>
<comment type="caution">
    <text evidence="2">The sequence shown here is derived from an EMBL/GenBank/DDBJ whole genome shotgun (WGS) entry which is preliminary data.</text>
</comment>
<dbReference type="AlphaFoldDB" id="A0A6A6L4Z7"/>
<organism evidence="2 3">
    <name type="scientific">Hevea brasiliensis</name>
    <name type="common">Para rubber tree</name>
    <name type="synonym">Siphonia brasiliensis</name>
    <dbReference type="NCBI Taxonomy" id="3981"/>
    <lineage>
        <taxon>Eukaryota</taxon>
        <taxon>Viridiplantae</taxon>
        <taxon>Streptophyta</taxon>
        <taxon>Embryophyta</taxon>
        <taxon>Tracheophyta</taxon>
        <taxon>Spermatophyta</taxon>
        <taxon>Magnoliopsida</taxon>
        <taxon>eudicotyledons</taxon>
        <taxon>Gunneridae</taxon>
        <taxon>Pentapetalae</taxon>
        <taxon>rosids</taxon>
        <taxon>fabids</taxon>
        <taxon>Malpighiales</taxon>
        <taxon>Euphorbiaceae</taxon>
        <taxon>Crotonoideae</taxon>
        <taxon>Micrandreae</taxon>
        <taxon>Hevea</taxon>
    </lineage>
</organism>
<accession>A0A6A6L4Z7</accession>
<feature type="compositionally biased region" description="Polar residues" evidence="1">
    <location>
        <begin position="150"/>
        <end position="163"/>
    </location>
</feature>
<proteinExistence type="predicted"/>
<dbReference type="PANTHER" id="PTHR33167">
    <property type="entry name" value="TRANSCRIPTION FACTOR, PUTATIVE (DUF863)-RELATED"/>
    <property type="match status" value="1"/>
</dbReference>
<sequence length="272" mass="30904">MENFLKPYDKEYMRMAMLKHEETFKEQLHELHRLYRIQKILMRNIGNNRTSTHCQELCNFKNGICFVQNNHAHSEMQQKPKMKLDLQRPAEDYAAESSSRDRALELIDESEIELTLGLSSYHNQRRKEPETPLTSDSGPSLSSPSSGSSHINRTSSLSHQIMNTKREESGGRELGLVQVPDMTTLGGYQSENKTSFLCHKGAREALFFFWDPAVGSLPRLELGWDGMSGDVYNTSTWRRQFAVFSPCMALVTKAPPAMRLSNGFLSPLAPEG</sequence>
<name>A0A6A6L4Z7_HEVBR</name>
<dbReference type="EMBL" id="JAAGAX010000013">
    <property type="protein sequence ID" value="KAF2295515.1"/>
    <property type="molecule type" value="Genomic_DNA"/>
</dbReference>
<evidence type="ECO:0000313" key="3">
    <source>
        <dbReference type="Proteomes" id="UP000467840"/>
    </source>
</evidence>
<feature type="compositionally biased region" description="Low complexity" evidence="1">
    <location>
        <begin position="131"/>
        <end position="149"/>
    </location>
</feature>
<feature type="region of interest" description="Disordered" evidence="1">
    <location>
        <begin position="118"/>
        <end position="174"/>
    </location>
</feature>
<feature type="region of interest" description="Disordered" evidence="1">
    <location>
        <begin position="74"/>
        <end position="102"/>
    </location>
</feature>
<dbReference type="Proteomes" id="UP000467840">
    <property type="component" value="Chromosome 7"/>
</dbReference>
<evidence type="ECO:0000313" key="2">
    <source>
        <dbReference type="EMBL" id="KAF2295515.1"/>
    </source>
</evidence>
<gene>
    <name evidence="2" type="ORF">GH714_033103</name>
</gene>
<keyword evidence="3" id="KW-1185">Reference proteome</keyword>
<protein>
    <submittedName>
        <fullName evidence="2">Uncharacterized protein</fullName>
    </submittedName>
</protein>
<feature type="compositionally biased region" description="Basic and acidic residues" evidence="1">
    <location>
        <begin position="74"/>
        <end position="91"/>
    </location>
</feature>
<dbReference type="PANTHER" id="PTHR33167:SF26">
    <property type="entry name" value="EXPRESSED PROTEIN"/>
    <property type="match status" value="1"/>
</dbReference>
<reference evidence="2 3" key="1">
    <citation type="journal article" date="2020" name="Mol. Plant">
        <title>The Chromosome-Based Rubber Tree Genome Provides New Insights into Spurge Genome Evolution and Rubber Biosynthesis.</title>
        <authorList>
            <person name="Liu J."/>
            <person name="Shi C."/>
            <person name="Shi C.C."/>
            <person name="Li W."/>
            <person name="Zhang Q.J."/>
            <person name="Zhang Y."/>
            <person name="Li K."/>
            <person name="Lu H.F."/>
            <person name="Shi C."/>
            <person name="Zhu S.T."/>
            <person name="Xiao Z.Y."/>
            <person name="Nan H."/>
            <person name="Yue Y."/>
            <person name="Zhu X.G."/>
            <person name="Wu Y."/>
            <person name="Hong X.N."/>
            <person name="Fan G.Y."/>
            <person name="Tong Y."/>
            <person name="Zhang D."/>
            <person name="Mao C.L."/>
            <person name="Liu Y.L."/>
            <person name="Hao S.J."/>
            <person name="Liu W.Q."/>
            <person name="Lv M.Q."/>
            <person name="Zhang H.B."/>
            <person name="Liu Y."/>
            <person name="Hu-Tang G.R."/>
            <person name="Wang J.P."/>
            <person name="Wang J.H."/>
            <person name="Sun Y.H."/>
            <person name="Ni S.B."/>
            <person name="Chen W.B."/>
            <person name="Zhang X.C."/>
            <person name="Jiao Y.N."/>
            <person name="Eichler E.E."/>
            <person name="Li G.H."/>
            <person name="Liu X."/>
            <person name="Gao L.Z."/>
        </authorList>
    </citation>
    <scope>NUCLEOTIDE SEQUENCE [LARGE SCALE GENOMIC DNA]</scope>
    <source>
        <strain evidence="3">cv. GT1</strain>
        <tissue evidence="2">Leaf</tissue>
    </source>
</reference>